<dbReference type="CDD" id="cd00306">
    <property type="entry name" value="Peptidases_S8_S53"/>
    <property type="match status" value="1"/>
</dbReference>
<dbReference type="PANTHER" id="PTHR43399:SF4">
    <property type="entry name" value="CELL WALL-ASSOCIATED PROTEASE"/>
    <property type="match status" value="1"/>
</dbReference>
<name>A0A9P4W7N5_CURKU</name>
<protein>
    <recommendedName>
        <fullName evidence="8">Peptidase S8/S53 domain-containing protein</fullName>
    </recommendedName>
</protein>
<feature type="active site" description="Charge relay system" evidence="5">
    <location>
        <position position="513"/>
    </location>
</feature>
<keyword evidence="7" id="KW-0732">Signal</keyword>
<dbReference type="InterPro" id="IPR015500">
    <property type="entry name" value="Peptidase_S8_subtilisin-rel"/>
</dbReference>
<dbReference type="PRINTS" id="PR00723">
    <property type="entry name" value="SUBTILISIN"/>
</dbReference>
<keyword evidence="6" id="KW-0812">Transmembrane</keyword>
<evidence type="ECO:0000313" key="10">
    <source>
        <dbReference type="Proteomes" id="UP000801428"/>
    </source>
</evidence>
<dbReference type="SUPFAM" id="SSF52743">
    <property type="entry name" value="Subtilisin-like"/>
    <property type="match status" value="1"/>
</dbReference>
<evidence type="ECO:0000256" key="3">
    <source>
        <dbReference type="ARBA" id="ARBA00022801"/>
    </source>
</evidence>
<dbReference type="PANTHER" id="PTHR43399">
    <property type="entry name" value="SUBTILISIN-RELATED"/>
    <property type="match status" value="1"/>
</dbReference>
<keyword evidence="4 5" id="KW-0720">Serine protease</keyword>
<dbReference type="PROSITE" id="PS00138">
    <property type="entry name" value="SUBTILASE_SER"/>
    <property type="match status" value="1"/>
</dbReference>
<proteinExistence type="inferred from homology"/>
<evidence type="ECO:0000259" key="8">
    <source>
        <dbReference type="Pfam" id="PF00082"/>
    </source>
</evidence>
<dbReference type="AlphaFoldDB" id="A0A9P4W7N5"/>
<dbReference type="Proteomes" id="UP000801428">
    <property type="component" value="Unassembled WGS sequence"/>
</dbReference>
<evidence type="ECO:0000256" key="2">
    <source>
        <dbReference type="ARBA" id="ARBA00022670"/>
    </source>
</evidence>
<comment type="similarity">
    <text evidence="1 5">Belongs to the peptidase S8 family.</text>
</comment>
<dbReference type="Pfam" id="PF00082">
    <property type="entry name" value="Peptidase_S8"/>
    <property type="match status" value="1"/>
</dbReference>
<keyword evidence="6" id="KW-0472">Membrane</keyword>
<feature type="chain" id="PRO_5040331720" description="Peptidase S8/S53 domain-containing protein" evidence="7">
    <location>
        <begin position="18"/>
        <end position="752"/>
    </location>
</feature>
<evidence type="ECO:0000313" key="9">
    <source>
        <dbReference type="EMBL" id="KAF3000938.1"/>
    </source>
</evidence>
<feature type="signal peptide" evidence="7">
    <location>
        <begin position="1"/>
        <end position="17"/>
    </location>
</feature>
<dbReference type="OrthoDB" id="3796910at2759"/>
<gene>
    <name evidence="9" type="ORF">E8E13_008856</name>
</gene>
<feature type="active site" description="Charge relay system" evidence="5">
    <location>
        <position position="472"/>
    </location>
</feature>
<keyword evidence="3 5" id="KW-0378">Hydrolase</keyword>
<dbReference type="GO" id="GO:0006508">
    <property type="term" value="P:proteolysis"/>
    <property type="evidence" value="ECO:0007669"/>
    <property type="project" value="UniProtKB-KW"/>
</dbReference>
<dbReference type="InterPro" id="IPR051048">
    <property type="entry name" value="Peptidase_S8/S53_subtilisin"/>
</dbReference>
<dbReference type="InterPro" id="IPR023828">
    <property type="entry name" value="Peptidase_S8_Ser-AS"/>
</dbReference>
<feature type="transmembrane region" description="Helical" evidence="6">
    <location>
        <begin position="161"/>
        <end position="184"/>
    </location>
</feature>
<evidence type="ECO:0000256" key="1">
    <source>
        <dbReference type="ARBA" id="ARBA00011073"/>
    </source>
</evidence>
<evidence type="ECO:0000256" key="7">
    <source>
        <dbReference type="SAM" id="SignalP"/>
    </source>
</evidence>
<feature type="transmembrane region" description="Helical" evidence="6">
    <location>
        <begin position="122"/>
        <end position="155"/>
    </location>
</feature>
<dbReference type="InterPro" id="IPR036852">
    <property type="entry name" value="Peptidase_S8/S53_dom_sf"/>
</dbReference>
<reference evidence="9" key="1">
    <citation type="submission" date="2019-04" db="EMBL/GenBank/DDBJ databases">
        <title>Sequencing of skin fungus with MAO and IRED activity.</title>
        <authorList>
            <person name="Marsaioli A.J."/>
            <person name="Bonatto J.M.C."/>
            <person name="Reis Junior O."/>
        </authorList>
    </citation>
    <scope>NUCLEOTIDE SEQUENCE</scope>
    <source>
        <strain evidence="9">30M1</strain>
    </source>
</reference>
<dbReference type="Gene3D" id="3.40.50.200">
    <property type="entry name" value="Peptidase S8/S53 domain"/>
    <property type="match status" value="1"/>
</dbReference>
<feature type="domain" description="Peptidase S8/S53" evidence="8">
    <location>
        <begin position="464"/>
        <end position="713"/>
    </location>
</feature>
<organism evidence="9 10">
    <name type="scientific">Curvularia kusanoi</name>
    <name type="common">Cochliobolus kusanoi</name>
    <dbReference type="NCBI Taxonomy" id="90978"/>
    <lineage>
        <taxon>Eukaryota</taxon>
        <taxon>Fungi</taxon>
        <taxon>Dikarya</taxon>
        <taxon>Ascomycota</taxon>
        <taxon>Pezizomycotina</taxon>
        <taxon>Dothideomycetes</taxon>
        <taxon>Pleosporomycetidae</taxon>
        <taxon>Pleosporales</taxon>
        <taxon>Pleosporineae</taxon>
        <taxon>Pleosporaceae</taxon>
        <taxon>Curvularia</taxon>
    </lineage>
</organism>
<sequence length="752" mass="82072">MRFSSLSVLLLSGLSVASPVVSKRADAVSLLTDLYATVQIYTGAINATLAPLSPSSGLLEKTAATAEVGAQLSLITAAVTSTTKQISALPHINATETKRSIDTVTSNDVVAAAEPKEKRQLIAVGALLGLIIIEIFATITAAVAILGLAGLLIFINPVTGAISALILAVELVLNVVLIGVIALLDSLLTALALGVSDQEHLRNQSKSAALLVKWDETWDDLNLNAEISAFELVLKTRLGYEVEKVELQEKDTEGQNPQQQLDKTLKTFIEEHKTDCKTLILASGATFTTSVLLQTLFNKPNFPVNQFPELWKDGPSWQKDITLVALRKPASEGRESSESVVKAAETYFDLRFYVTNRPNEVQLQNLVRALKGMAGEGVFTPMKVKWKGFKAEDEHHHDLNAEASIDFQLFDSVLTSGTSNTAGDGRSDDWIARISSMVHNEIPGHDRITKRSFKSAEPGEKNARTVKIAIIDTGYDSDHPLFEWVPHNVRPENEVFIDDEDIDAAHDHDSNGHGTHSTSLLCTIAPRAEIYVAKVVDGDRYLKNMADAVADAIEWAYLDMKVDIITMSFGFYYPTPELKKCIAQASKETLLFASASNNGANRVQPITYPALFPDVFCIHSTDAYGKPSSFTPYAQNNMDNFATLGENVRSAWPVHKGQGLEQRMSGTSTATPIAAGIAALILEAMLADANFQEEEYAALKRYEGMRQVLLDMAHPADKYLYLNPVDYFTGHLGKGSQQLSPVERIRAALAKR</sequence>
<keyword evidence="2 5" id="KW-0645">Protease</keyword>
<dbReference type="GO" id="GO:0004252">
    <property type="term" value="F:serine-type endopeptidase activity"/>
    <property type="evidence" value="ECO:0007669"/>
    <property type="project" value="UniProtKB-UniRule"/>
</dbReference>
<evidence type="ECO:0000256" key="6">
    <source>
        <dbReference type="SAM" id="Phobius"/>
    </source>
</evidence>
<comment type="caution">
    <text evidence="9">The sequence shown here is derived from an EMBL/GenBank/DDBJ whole genome shotgun (WGS) entry which is preliminary data.</text>
</comment>
<feature type="active site" description="Charge relay system" evidence="5">
    <location>
        <position position="668"/>
    </location>
</feature>
<dbReference type="PROSITE" id="PS51892">
    <property type="entry name" value="SUBTILASE"/>
    <property type="match status" value="1"/>
</dbReference>
<accession>A0A9P4W7N5</accession>
<evidence type="ECO:0000256" key="4">
    <source>
        <dbReference type="ARBA" id="ARBA00022825"/>
    </source>
</evidence>
<dbReference type="EMBL" id="SWKU01000014">
    <property type="protein sequence ID" value="KAF3000938.1"/>
    <property type="molecule type" value="Genomic_DNA"/>
</dbReference>
<keyword evidence="6" id="KW-1133">Transmembrane helix</keyword>
<keyword evidence="10" id="KW-1185">Reference proteome</keyword>
<evidence type="ECO:0000256" key="5">
    <source>
        <dbReference type="PROSITE-ProRule" id="PRU01240"/>
    </source>
</evidence>
<dbReference type="InterPro" id="IPR000209">
    <property type="entry name" value="Peptidase_S8/S53_dom"/>
</dbReference>